<protein>
    <recommendedName>
        <fullName evidence="3">Class I SAM-dependent methyltransferase</fullName>
    </recommendedName>
</protein>
<comment type="caution">
    <text evidence="1">The sequence shown here is derived from an EMBL/GenBank/DDBJ whole genome shotgun (WGS) entry which is preliminary data.</text>
</comment>
<name>A0ABP3Q153_9PROT</name>
<keyword evidence="2" id="KW-1185">Reference proteome</keyword>
<dbReference type="Pfam" id="PF13489">
    <property type="entry name" value="Methyltransf_23"/>
    <property type="match status" value="1"/>
</dbReference>
<dbReference type="PANTHER" id="PTHR43861">
    <property type="entry name" value="TRANS-ACONITATE 2-METHYLTRANSFERASE-RELATED"/>
    <property type="match status" value="1"/>
</dbReference>
<evidence type="ECO:0000313" key="2">
    <source>
        <dbReference type="Proteomes" id="UP001499951"/>
    </source>
</evidence>
<dbReference type="Proteomes" id="UP001499951">
    <property type="component" value="Unassembled WGS sequence"/>
</dbReference>
<evidence type="ECO:0000313" key="1">
    <source>
        <dbReference type="EMBL" id="GAA0577592.1"/>
    </source>
</evidence>
<gene>
    <name evidence="1" type="ORF">GCM10008942_28100</name>
</gene>
<sequence>MDPCPGCGGTTIAVRLPLYDEHGRTLPGEALVCDGCGIARTRYTVDIRSLEREYANTYYSYSMEGYDPSRLRLKRAFHSYIPLTIRRTIARRWLTMLPPRRTGVVLDVGCGAGASLDIWKSLGWNTYGLEIDQGAIDACRTKGHAVYRAGSPEGQFSEAMFDWITMDNVLEHLDDPRATLRALRPLLKPDGVLTICVPNFGARDAALLAPYWAALDFPHHRFHFTTKGLRPLLEACGFAITDLAYQPRFVAKSLLVHAGRRESGPEFEGLARRVKRLHFRKLAALALAPKISEEDGFFITLDVRRTAAG</sequence>
<dbReference type="CDD" id="cd02440">
    <property type="entry name" value="AdoMet_MTases"/>
    <property type="match status" value="1"/>
</dbReference>
<dbReference type="SUPFAM" id="SSF53335">
    <property type="entry name" value="S-adenosyl-L-methionine-dependent methyltransferases"/>
    <property type="match status" value="1"/>
</dbReference>
<organism evidence="1 2">
    <name type="scientific">Rhizomicrobium electricum</name>
    <dbReference type="NCBI Taxonomy" id="480070"/>
    <lineage>
        <taxon>Bacteria</taxon>
        <taxon>Pseudomonadati</taxon>
        <taxon>Pseudomonadota</taxon>
        <taxon>Alphaproteobacteria</taxon>
        <taxon>Micropepsales</taxon>
        <taxon>Micropepsaceae</taxon>
        <taxon>Rhizomicrobium</taxon>
    </lineage>
</organism>
<dbReference type="Gene3D" id="3.40.50.150">
    <property type="entry name" value="Vaccinia Virus protein VP39"/>
    <property type="match status" value="1"/>
</dbReference>
<dbReference type="RefSeq" id="WP_166936180.1">
    <property type="nucleotide sequence ID" value="NZ_BAAADD010000007.1"/>
</dbReference>
<dbReference type="EMBL" id="BAAADD010000007">
    <property type="protein sequence ID" value="GAA0577592.1"/>
    <property type="molecule type" value="Genomic_DNA"/>
</dbReference>
<evidence type="ECO:0008006" key="3">
    <source>
        <dbReference type="Google" id="ProtNLM"/>
    </source>
</evidence>
<accession>A0ABP3Q153</accession>
<dbReference type="InterPro" id="IPR029063">
    <property type="entry name" value="SAM-dependent_MTases_sf"/>
</dbReference>
<proteinExistence type="predicted"/>
<reference evidence="2" key="1">
    <citation type="journal article" date="2019" name="Int. J. Syst. Evol. Microbiol.">
        <title>The Global Catalogue of Microorganisms (GCM) 10K type strain sequencing project: providing services to taxonomists for standard genome sequencing and annotation.</title>
        <authorList>
            <consortium name="The Broad Institute Genomics Platform"/>
            <consortium name="The Broad Institute Genome Sequencing Center for Infectious Disease"/>
            <person name="Wu L."/>
            <person name="Ma J."/>
        </authorList>
    </citation>
    <scope>NUCLEOTIDE SEQUENCE [LARGE SCALE GENOMIC DNA]</scope>
    <source>
        <strain evidence="2">JCM 15089</strain>
    </source>
</reference>